<reference evidence="1 2" key="1">
    <citation type="submission" date="2024-01" db="EMBL/GenBank/DDBJ databases">
        <title>The complete chloroplast genome sequence of Lithospermum erythrorhizon: insights into the phylogenetic relationship among Boraginaceae species and the maternal lineages of purple gromwells.</title>
        <authorList>
            <person name="Okada T."/>
            <person name="Watanabe K."/>
        </authorList>
    </citation>
    <scope>NUCLEOTIDE SEQUENCE [LARGE SCALE GENOMIC DNA]</scope>
</reference>
<evidence type="ECO:0000313" key="1">
    <source>
        <dbReference type="EMBL" id="GAA0162187.1"/>
    </source>
</evidence>
<accession>A0AAV3QDL7</accession>
<evidence type="ECO:0000313" key="2">
    <source>
        <dbReference type="Proteomes" id="UP001454036"/>
    </source>
</evidence>
<protein>
    <submittedName>
        <fullName evidence="1">Uncharacterized protein</fullName>
    </submittedName>
</protein>
<organism evidence="1 2">
    <name type="scientific">Lithospermum erythrorhizon</name>
    <name type="common">Purple gromwell</name>
    <name type="synonym">Lithospermum officinale var. erythrorhizon</name>
    <dbReference type="NCBI Taxonomy" id="34254"/>
    <lineage>
        <taxon>Eukaryota</taxon>
        <taxon>Viridiplantae</taxon>
        <taxon>Streptophyta</taxon>
        <taxon>Embryophyta</taxon>
        <taxon>Tracheophyta</taxon>
        <taxon>Spermatophyta</taxon>
        <taxon>Magnoliopsida</taxon>
        <taxon>eudicotyledons</taxon>
        <taxon>Gunneridae</taxon>
        <taxon>Pentapetalae</taxon>
        <taxon>asterids</taxon>
        <taxon>lamiids</taxon>
        <taxon>Boraginales</taxon>
        <taxon>Boraginaceae</taxon>
        <taxon>Boraginoideae</taxon>
        <taxon>Lithospermeae</taxon>
        <taxon>Lithospermum</taxon>
    </lineage>
</organism>
<dbReference type="Proteomes" id="UP001454036">
    <property type="component" value="Unassembled WGS sequence"/>
</dbReference>
<dbReference type="AlphaFoldDB" id="A0AAV3QDL7"/>
<gene>
    <name evidence="1" type="ORF">LIER_18333</name>
</gene>
<keyword evidence="2" id="KW-1185">Reference proteome</keyword>
<sequence length="114" mass="13298">MNAALKLEMEQDEFHGHVEKRGREDIPLSNGQLNHGFEEQPIQHSRFSYNYGTYFVVMSTSPRWTNYFIIMYEIIFRCYPSYGDSGVHVVGDPYLGSSQPGADRYRSIHYKSHL</sequence>
<comment type="caution">
    <text evidence="1">The sequence shown here is derived from an EMBL/GenBank/DDBJ whole genome shotgun (WGS) entry which is preliminary data.</text>
</comment>
<dbReference type="EMBL" id="BAABME010004388">
    <property type="protein sequence ID" value="GAA0162187.1"/>
    <property type="molecule type" value="Genomic_DNA"/>
</dbReference>
<name>A0AAV3QDL7_LITER</name>
<proteinExistence type="predicted"/>